<dbReference type="Proteomes" id="UP000695000">
    <property type="component" value="Unplaced"/>
</dbReference>
<evidence type="ECO:0000313" key="8">
    <source>
        <dbReference type="RefSeq" id="XP_017779964.1"/>
    </source>
</evidence>
<name>A0ABM1MZG4_NICVS</name>
<dbReference type="PROSITE" id="PS50905">
    <property type="entry name" value="FERRITIN_LIKE"/>
    <property type="match status" value="1"/>
</dbReference>
<dbReference type="Pfam" id="PF00210">
    <property type="entry name" value="Ferritin"/>
    <property type="match status" value="1"/>
</dbReference>
<feature type="domain" description="Ferritin-like diiron" evidence="6">
    <location>
        <begin position="26"/>
        <end position="174"/>
    </location>
</feature>
<dbReference type="InterPro" id="IPR009040">
    <property type="entry name" value="Ferritin-like_diiron"/>
</dbReference>
<comment type="catalytic activity">
    <reaction evidence="5">
        <text>4 Fe(2+) + O2 + 4 H(+) = 4 Fe(3+) + 2 H2O</text>
        <dbReference type="Rhea" id="RHEA:11148"/>
        <dbReference type="ChEBI" id="CHEBI:15377"/>
        <dbReference type="ChEBI" id="CHEBI:15378"/>
        <dbReference type="ChEBI" id="CHEBI:15379"/>
        <dbReference type="ChEBI" id="CHEBI:29033"/>
        <dbReference type="ChEBI" id="CHEBI:29034"/>
        <dbReference type="EC" id="1.16.3.1"/>
    </reaction>
</comment>
<accession>A0ABM1MZG4</accession>
<dbReference type="PANTHER" id="PTHR11431:SF75">
    <property type="entry name" value="FERRITIN"/>
    <property type="match status" value="1"/>
</dbReference>
<dbReference type="CDD" id="cd01056">
    <property type="entry name" value="Euk_Ferritin"/>
    <property type="match status" value="1"/>
</dbReference>
<proteinExistence type="inferred from homology"/>
<evidence type="ECO:0000256" key="3">
    <source>
        <dbReference type="ARBA" id="ARBA00022723"/>
    </source>
</evidence>
<dbReference type="RefSeq" id="XP_017779964.1">
    <property type="nucleotide sequence ID" value="XM_017924475.1"/>
</dbReference>
<evidence type="ECO:0000256" key="4">
    <source>
        <dbReference type="ARBA" id="ARBA00023004"/>
    </source>
</evidence>
<keyword evidence="3 5" id="KW-0479">Metal-binding</keyword>
<sequence length="207" mass="23582">MFRLVFKQLISQQINHCCTNSCSPRHLFHEDCERAINNQIIAELNAAYAYLSMAAYFGRTDVALPGCEGFFNAMQVEELQHAQKLIKYQNLRGGKVLLCPLTCSDCTEWGISKSLSVGLEMEKLIKEKLISVHEVAETHNDLNLMDMIVTDFINEQERSICEFGRWLSRYGSLQGNCSGCGCVDFLFDKEIHKTYVKSDPTSEKTYK</sequence>
<dbReference type="Gene3D" id="1.20.1260.10">
    <property type="match status" value="1"/>
</dbReference>
<evidence type="ECO:0000256" key="5">
    <source>
        <dbReference type="RuleBase" id="RU361145"/>
    </source>
</evidence>
<keyword evidence="2 5" id="KW-0409">Iron storage</keyword>
<evidence type="ECO:0000256" key="1">
    <source>
        <dbReference type="ARBA" id="ARBA00007513"/>
    </source>
</evidence>
<dbReference type="EC" id="1.16.3.1" evidence="5"/>
<dbReference type="PANTHER" id="PTHR11431">
    <property type="entry name" value="FERRITIN"/>
    <property type="match status" value="1"/>
</dbReference>
<dbReference type="InterPro" id="IPR001519">
    <property type="entry name" value="Ferritin"/>
</dbReference>
<dbReference type="SUPFAM" id="SSF47240">
    <property type="entry name" value="Ferritin-like"/>
    <property type="match status" value="1"/>
</dbReference>
<dbReference type="InterPro" id="IPR012347">
    <property type="entry name" value="Ferritin-like"/>
</dbReference>
<keyword evidence="7" id="KW-1185">Reference proteome</keyword>
<keyword evidence="5" id="KW-0560">Oxidoreductase</keyword>
<evidence type="ECO:0000259" key="6">
    <source>
        <dbReference type="PROSITE" id="PS50905"/>
    </source>
</evidence>
<keyword evidence="4 5" id="KW-0408">Iron</keyword>
<reference evidence="8" key="1">
    <citation type="submission" date="2025-08" db="UniProtKB">
        <authorList>
            <consortium name="RefSeq"/>
        </authorList>
    </citation>
    <scope>IDENTIFICATION</scope>
    <source>
        <tissue evidence="8">Whole Larva</tissue>
    </source>
</reference>
<comment type="function">
    <text evidence="5">Stores iron in a soluble, non-toxic, readily available form. Important for iron homeostasis. Iron is taken up in the ferrous form and deposited as ferric hydroxides after oxidation.</text>
</comment>
<comment type="similarity">
    <text evidence="1 5">Belongs to the ferritin family.</text>
</comment>
<dbReference type="InterPro" id="IPR009078">
    <property type="entry name" value="Ferritin-like_SF"/>
</dbReference>
<organism evidence="7 8">
    <name type="scientific">Nicrophorus vespilloides</name>
    <name type="common">Boreal carrion beetle</name>
    <dbReference type="NCBI Taxonomy" id="110193"/>
    <lineage>
        <taxon>Eukaryota</taxon>
        <taxon>Metazoa</taxon>
        <taxon>Ecdysozoa</taxon>
        <taxon>Arthropoda</taxon>
        <taxon>Hexapoda</taxon>
        <taxon>Insecta</taxon>
        <taxon>Pterygota</taxon>
        <taxon>Neoptera</taxon>
        <taxon>Endopterygota</taxon>
        <taxon>Coleoptera</taxon>
        <taxon>Polyphaga</taxon>
        <taxon>Staphyliniformia</taxon>
        <taxon>Silphidae</taxon>
        <taxon>Nicrophorinae</taxon>
        <taxon>Nicrophorus</taxon>
    </lineage>
</organism>
<dbReference type="GeneID" id="108565165"/>
<dbReference type="InterPro" id="IPR008331">
    <property type="entry name" value="Ferritin_DPS_dom"/>
</dbReference>
<protein>
    <recommendedName>
        <fullName evidence="5">Ferritin</fullName>
        <ecNumber evidence="5">1.16.3.1</ecNumber>
    </recommendedName>
</protein>
<evidence type="ECO:0000313" key="7">
    <source>
        <dbReference type="Proteomes" id="UP000695000"/>
    </source>
</evidence>
<gene>
    <name evidence="8" type="primary">LOC108565165</name>
</gene>
<evidence type="ECO:0000256" key="2">
    <source>
        <dbReference type="ARBA" id="ARBA00022434"/>
    </source>
</evidence>